<feature type="transmembrane region" description="Helical" evidence="1">
    <location>
        <begin position="119"/>
        <end position="141"/>
    </location>
</feature>
<feature type="transmembrane region" description="Helical" evidence="1">
    <location>
        <begin position="172"/>
        <end position="193"/>
    </location>
</feature>
<protein>
    <submittedName>
        <fullName evidence="4">Acyltransferase</fullName>
    </submittedName>
</protein>
<proteinExistence type="predicted"/>
<organism evidence="4 6">
    <name type="scientific">Legionella birminghamensis</name>
    <dbReference type="NCBI Taxonomy" id="28083"/>
    <lineage>
        <taxon>Bacteria</taxon>
        <taxon>Pseudomonadati</taxon>
        <taxon>Pseudomonadota</taxon>
        <taxon>Gammaproteobacteria</taxon>
        <taxon>Legionellales</taxon>
        <taxon>Legionellaceae</taxon>
        <taxon>Legionella</taxon>
    </lineage>
</organism>
<keyword evidence="5" id="KW-1185">Reference proteome</keyword>
<dbReference type="GO" id="GO:0016747">
    <property type="term" value="F:acyltransferase activity, transferring groups other than amino-acyl groups"/>
    <property type="evidence" value="ECO:0007669"/>
    <property type="project" value="InterPro"/>
</dbReference>
<feature type="transmembrane region" description="Helical" evidence="1">
    <location>
        <begin position="260"/>
        <end position="279"/>
    </location>
</feature>
<dbReference type="Pfam" id="PF01757">
    <property type="entry name" value="Acyl_transf_3"/>
    <property type="match status" value="1"/>
</dbReference>
<feature type="transmembrane region" description="Helical" evidence="1">
    <location>
        <begin position="291"/>
        <end position="311"/>
    </location>
</feature>
<dbReference type="EMBL" id="LNXT01000040">
    <property type="protein sequence ID" value="KTC69315.1"/>
    <property type="molecule type" value="Genomic_DNA"/>
</dbReference>
<sequence>MPIQITLNKDKMELNQHKIWFLQLARILACLLVVYTHWYGLLTNPQAIANMLFPHNELHFSAALLNEYLGIFSATLGLNHFSSVHFGLGLFFILSGYVIPLSLKKTNPRSYLIRRLFRIYPTVIVCIILASLVMILTGYYLGATPPHFLRFKVIISNLLLFRDLMNVPFIEYSTWTLEIEMHFYLIFFLLFYYQIEKKPASFLILASILVIAYQISYGLPHEAGWIRHLNKILSVNSIYLGFMFIGTSIYYTLSKQWSYTTGILSAIFLLALNYLSLHINQDSDWTGSEIFVNHLYVLVFFLLLSASNPYLPYSKILSGLANISYPLYLTHGFIGYSYFLVFYHKTGNLWFSAVSSLGLVLLTAYLIHRYVENKGIEFSKKLVRKMAHGDGRLSSEAALLSG</sequence>
<dbReference type="AlphaFoldDB" id="A0A378I8N5"/>
<evidence type="ECO:0000313" key="3">
    <source>
        <dbReference type="EMBL" id="KTC69315.1"/>
    </source>
</evidence>
<evidence type="ECO:0000313" key="5">
    <source>
        <dbReference type="Proteomes" id="UP000054735"/>
    </source>
</evidence>
<reference evidence="4 6" key="2">
    <citation type="submission" date="2018-06" db="EMBL/GenBank/DDBJ databases">
        <authorList>
            <consortium name="Pathogen Informatics"/>
            <person name="Doyle S."/>
        </authorList>
    </citation>
    <scope>NUCLEOTIDE SEQUENCE [LARGE SCALE GENOMIC DNA]</scope>
    <source>
        <strain evidence="4 6">NCTC12437</strain>
    </source>
</reference>
<feature type="transmembrane region" description="Helical" evidence="1">
    <location>
        <begin position="232"/>
        <end position="253"/>
    </location>
</feature>
<feature type="transmembrane region" description="Helical" evidence="1">
    <location>
        <begin position="20"/>
        <end position="41"/>
    </location>
</feature>
<keyword evidence="4" id="KW-0012">Acyltransferase</keyword>
<dbReference type="EMBL" id="UGNW01000001">
    <property type="protein sequence ID" value="STX31577.1"/>
    <property type="molecule type" value="Genomic_DNA"/>
</dbReference>
<evidence type="ECO:0000313" key="4">
    <source>
        <dbReference type="EMBL" id="STX31577.1"/>
    </source>
</evidence>
<accession>A0A378I8N5</accession>
<gene>
    <name evidence="3" type="ORF">Lbir_2054</name>
    <name evidence="4" type="ORF">NCTC12437_01351</name>
</gene>
<dbReference type="STRING" id="28083.Lbir_2054"/>
<feature type="transmembrane region" description="Helical" evidence="1">
    <location>
        <begin position="81"/>
        <end position="99"/>
    </location>
</feature>
<dbReference type="PANTHER" id="PTHR23028">
    <property type="entry name" value="ACETYLTRANSFERASE"/>
    <property type="match status" value="1"/>
</dbReference>
<dbReference type="Proteomes" id="UP000054735">
    <property type="component" value="Unassembled WGS sequence"/>
</dbReference>
<evidence type="ECO:0000259" key="2">
    <source>
        <dbReference type="Pfam" id="PF01757"/>
    </source>
</evidence>
<feature type="transmembrane region" description="Helical" evidence="1">
    <location>
        <begin position="323"/>
        <end position="343"/>
    </location>
</feature>
<dbReference type="InterPro" id="IPR002656">
    <property type="entry name" value="Acyl_transf_3_dom"/>
</dbReference>
<feature type="transmembrane region" description="Helical" evidence="1">
    <location>
        <begin position="200"/>
        <end position="220"/>
    </location>
</feature>
<feature type="domain" description="Acyltransferase 3" evidence="2">
    <location>
        <begin position="20"/>
        <end position="367"/>
    </location>
</feature>
<name>A0A378I8N5_9GAMM</name>
<keyword evidence="1" id="KW-0472">Membrane</keyword>
<keyword evidence="1" id="KW-0812">Transmembrane</keyword>
<evidence type="ECO:0000256" key="1">
    <source>
        <dbReference type="SAM" id="Phobius"/>
    </source>
</evidence>
<reference evidence="3 5" key="1">
    <citation type="submission" date="2015-11" db="EMBL/GenBank/DDBJ databases">
        <title>Genomic analysis of 38 Legionella species identifies large and diverse effector repertoires.</title>
        <authorList>
            <person name="Burstein D."/>
            <person name="Amaro F."/>
            <person name="Zusman T."/>
            <person name="Lifshitz Z."/>
            <person name="Cohen O."/>
            <person name="Gilbert J.A."/>
            <person name="Pupko T."/>
            <person name="Shuman H.A."/>
            <person name="Segal G."/>
        </authorList>
    </citation>
    <scope>NUCLEOTIDE SEQUENCE [LARGE SCALE GENOMIC DNA]</scope>
    <source>
        <strain evidence="3 5">CDC#1407-AL-14</strain>
    </source>
</reference>
<dbReference type="RefSeq" id="WP_058524066.1">
    <property type="nucleotide sequence ID" value="NZ_CAAAHV010000005.1"/>
</dbReference>
<evidence type="ECO:0000313" key="6">
    <source>
        <dbReference type="Proteomes" id="UP000255066"/>
    </source>
</evidence>
<dbReference type="Proteomes" id="UP000255066">
    <property type="component" value="Unassembled WGS sequence"/>
</dbReference>
<keyword evidence="4" id="KW-0808">Transferase</keyword>
<keyword evidence="1" id="KW-1133">Transmembrane helix</keyword>
<dbReference type="InterPro" id="IPR050879">
    <property type="entry name" value="Acyltransferase_3"/>
</dbReference>
<feature type="transmembrane region" description="Helical" evidence="1">
    <location>
        <begin position="349"/>
        <end position="371"/>
    </location>
</feature>